<dbReference type="OrthoDB" id="543535at2759"/>
<keyword evidence="3" id="KW-1185">Reference proteome</keyword>
<evidence type="ECO:0000256" key="1">
    <source>
        <dbReference type="SAM" id="MobiDB-lite"/>
    </source>
</evidence>
<comment type="caution">
    <text evidence="2">The sequence shown here is derived from an EMBL/GenBank/DDBJ whole genome shotgun (WGS) entry which is preliminary data.</text>
</comment>
<accession>A0A835WV69</accession>
<evidence type="ECO:0000313" key="2">
    <source>
        <dbReference type="EMBL" id="KAG2454024.1"/>
    </source>
</evidence>
<proteinExistence type="predicted"/>
<organism evidence="2 3">
    <name type="scientific">Chlamydomonas schloesseri</name>
    <dbReference type="NCBI Taxonomy" id="2026947"/>
    <lineage>
        <taxon>Eukaryota</taxon>
        <taxon>Viridiplantae</taxon>
        <taxon>Chlorophyta</taxon>
        <taxon>core chlorophytes</taxon>
        <taxon>Chlorophyceae</taxon>
        <taxon>CS clade</taxon>
        <taxon>Chlamydomonadales</taxon>
        <taxon>Chlamydomonadaceae</taxon>
        <taxon>Chlamydomonas</taxon>
    </lineage>
</organism>
<dbReference type="AlphaFoldDB" id="A0A835WV69"/>
<dbReference type="EMBL" id="JAEHOD010000002">
    <property type="protein sequence ID" value="KAG2454024.1"/>
    <property type="molecule type" value="Genomic_DNA"/>
</dbReference>
<sequence>MAKNGAAAAPFEPFHFESNPFLNEGGASAVDFADLFRLLKDDGGAGGLEHLGTAGNGIDIPQGSDGLADSPASSTAWVASPTPAGAPLPVAPGGDTASLVPPAFAPAAGAPSGRQAARSDTKAATDTAKRSREAAQAPKSKQHQLKELEALAAQKQEEMERLLRTNSELKFRHAILERVVHMRDHQLKVMRGNATGGAVVGPGSTVPWAQPQSGTTSCSGGASGGVCSGGGVPGTPQDSAASDGCGNSAVGAGAGAGAAAGAEACTGAGMAQDGGCGAAGVAGNGNGSGSAVELVRGRGCGTLLAPAAGPLPDAERERFRGLGKGMLVESWKNYLSDVAVPLLALESDPRDEAAAAALAQSAAQAAYLLKHASLLAPDTLAAAMQTHLETETSAAPEPSHWLPVVRTLELTPQQEAELRAVWGLYSGIMRAVVAERKGIMEKLATGLHGLSGSVQDIARMMSQMTVSAECEVMQTLQRNMRREKSAHLLLRGYLFAHTLSTLQFVKASVYSYPWLPDATAIVAVIAEQGAGTDAVPAAPALMPAQ</sequence>
<gene>
    <name evidence="2" type="ORF">HYH02_001065</name>
</gene>
<reference evidence="2" key="1">
    <citation type="journal article" date="2020" name="bioRxiv">
        <title>Comparative genomics of Chlamydomonas.</title>
        <authorList>
            <person name="Craig R.J."/>
            <person name="Hasan A.R."/>
            <person name="Ness R.W."/>
            <person name="Keightley P.D."/>
        </authorList>
    </citation>
    <scope>NUCLEOTIDE SEQUENCE</scope>
    <source>
        <strain evidence="2">CCAP 11/173</strain>
    </source>
</reference>
<evidence type="ECO:0000313" key="3">
    <source>
        <dbReference type="Proteomes" id="UP000613740"/>
    </source>
</evidence>
<feature type="compositionally biased region" description="Basic and acidic residues" evidence="1">
    <location>
        <begin position="117"/>
        <end position="133"/>
    </location>
</feature>
<feature type="region of interest" description="Disordered" evidence="1">
    <location>
        <begin position="105"/>
        <end position="144"/>
    </location>
</feature>
<name>A0A835WV69_9CHLO</name>
<evidence type="ECO:0008006" key="4">
    <source>
        <dbReference type="Google" id="ProtNLM"/>
    </source>
</evidence>
<dbReference type="CDD" id="cd14686">
    <property type="entry name" value="bZIP"/>
    <property type="match status" value="1"/>
</dbReference>
<dbReference type="Proteomes" id="UP000613740">
    <property type="component" value="Unassembled WGS sequence"/>
</dbReference>
<feature type="region of interest" description="Disordered" evidence="1">
    <location>
        <begin position="56"/>
        <end position="80"/>
    </location>
</feature>
<protein>
    <recommendedName>
        <fullName evidence="4">BZIP domain-containing protein</fullName>
    </recommendedName>
</protein>